<keyword evidence="1" id="KW-1133">Transmembrane helix</keyword>
<evidence type="ECO:0000256" key="1">
    <source>
        <dbReference type="SAM" id="Phobius"/>
    </source>
</evidence>
<protein>
    <submittedName>
        <fullName evidence="2">Uncharacterized protein</fullName>
    </submittedName>
</protein>
<keyword evidence="3" id="KW-1185">Reference proteome</keyword>
<proteinExistence type="predicted"/>
<feature type="transmembrane region" description="Helical" evidence="1">
    <location>
        <begin position="109"/>
        <end position="129"/>
    </location>
</feature>
<organism evidence="2 3">
    <name type="scientific">Exophiala bonariae</name>
    <dbReference type="NCBI Taxonomy" id="1690606"/>
    <lineage>
        <taxon>Eukaryota</taxon>
        <taxon>Fungi</taxon>
        <taxon>Dikarya</taxon>
        <taxon>Ascomycota</taxon>
        <taxon>Pezizomycotina</taxon>
        <taxon>Eurotiomycetes</taxon>
        <taxon>Chaetothyriomycetidae</taxon>
        <taxon>Chaetothyriales</taxon>
        <taxon>Herpotrichiellaceae</taxon>
        <taxon>Exophiala</taxon>
    </lineage>
</organism>
<evidence type="ECO:0000313" key="2">
    <source>
        <dbReference type="EMBL" id="KAK5046706.1"/>
    </source>
</evidence>
<accession>A0AAV9N0I6</accession>
<dbReference type="RefSeq" id="XP_064702289.1">
    <property type="nucleotide sequence ID" value="XM_064851020.1"/>
</dbReference>
<comment type="caution">
    <text evidence="2">The sequence shown here is derived from an EMBL/GenBank/DDBJ whole genome shotgun (WGS) entry which is preliminary data.</text>
</comment>
<keyword evidence="1" id="KW-0472">Membrane</keyword>
<feature type="transmembrane region" description="Helical" evidence="1">
    <location>
        <begin position="563"/>
        <end position="585"/>
    </location>
</feature>
<gene>
    <name evidence="2" type="ORF">LTR84_007467</name>
</gene>
<dbReference type="Proteomes" id="UP001358417">
    <property type="component" value="Unassembled WGS sequence"/>
</dbReference>
<evidence type="ECO:0000313" key="3">
    <source>
        <dbReference type="Proteomes" id="UP001358417"/>
    </source>
</evidence>
<name>A0AAV9N0I6_9EURO</name>
<keyword evidence="1" id="KW-0812">Transmembrane</keyword>
<dbReference type="GeneID" id="89975633"/>
<feature type="transmembrane region" description="Helical" evidence="1">
    <location>
        <begin position="29"/>
        <end position="55"/>
    </location>
</feature>
<dbReference type="AlphaFoldDB" id="A0AAV9N0I6"/>
<sequence>MPVSEIYTGVWTNWGKGAVLGLTLTVENIYGIILIAGLALIVKWAGGHFWGIICFSAHKWRSSQSSQDGLHYQHQALLRARTSEADLLWRMYEIAWAWRSSVPASFRRSLVLAILALVNLIVWLVAGIFSASVTATGGEGLLVGKCGWMSLTANKDFPEWTTADWEDGDALFVAAYNGYRDDMTYTTTCYDTSRNNTDARCTVPTVPYIGSTFNYDAPCPFTSSMCAGPTIAMDTGLIDSDMKLGINGPEQDRLQLRKVTSCVPIPIESYSTGWTDEIVPGTEMFMPMMIPNDTYNYYSVGSSWLFGVPVSNFTFVYSNFSVSTSNLPYNFNVRTYYPKNLTESGFYPIPELNRTDADISLLVLNNRVAYTGRVNDPFFSATRQEEFNRLANSWISNTTITGIACTEQYQFCNPAQKSDKQEDKCTALGSLYDFDQVIPPASLDLNPRQTATYVLMSKMIYALRFNSFLMFLKNEILVATRLVYGSFGISTPLPDDQWQTEVANIHNLTLAGLQLTALGHAATPNIQIRPGLNLHDHMVAETDPDAQALCRNQRARNNAYSSFSMLGIIIILVCSLLIILVDYFLPLVFSRMSPASLRGNVAAQAWDEDDILQLQRQALEGRGIGPWKTSSGQVPVTDQWDLKFKRERVYMGFREDEETSNPAIVSRDLLEPLSSSHNNSTMELKTPASSFLRV</sequence>
<reference evidence="2 3" key="1">
    <citation type="submission" date="2023-08" db="EMBL/GenBank/DDBJ databases">
        <title>Black Yeasts Isolated from many extreme environments.</title>
        <authorList>
            <person name="Coleine C."/>
            <person name="Stajich J.E."/>
            <person name="Selbmann L."/>
        </authorList>
    </citation>
    <scope>NUCLEOTIDE SEQUENCE [LARGE SCALE GENOMIC DNA]</scope>
    <source>
        <strain evidence="2 3">CCFEE 5792</strain>
    </source>
</reference>
<dbReference type="EMBL" id="JAVRRD010000029">
    <property type="protein sequence ID" value="KAK5046706.1"/>
    <property type="molecule type" value="Genomic_DNA"/>
</dbReference>